<protein>
    <submittedName>
        <fullName evidence="2">Uncharacterized protein</fullName>
    </submittedName>
</protein>
<evidence type="ECO:0000313" key="2">
    <source>
        <dbReference type="EMBL" id="WNK19564.1"/>
    </source>
</evidence>
<dbReference type="InterPro" id="IPR046634">
    <property type="entry name" value="DUF6746"/>
</dbReference>
<name>A0ABY9YZT0_9GAMM</name>
<proteinExistence type="predicted"/>
<dbReference type="Proteomes" id="UP001301869">
    <property type="component" value="Chromosome"/>
</dbReference>
<sequence>MKNFAMTLFAALLVTGTAAADDNDRPDHFDGKPAETLEAAVTNFSEGNQRLAELLKADTLDDEQLAEIHQLSYTLENALAKIDDEVEGMAVSLEEVHVGSETGAPEQVADSGQTYLEAAQTLIP</sequence>
<evidence type="ECO:0000256" key="1">
    <source>
        <dbReference type="SAM" id="SignalP"/>
    </source>
</evidence>
<evidence type="ECO:0000313" key="3">
    <source>
        <dbReference type="Proteomes" id="UP001301869"/>
    </source>
</evidence>
<reference evidence="2 3" key="1">
    <citation type="submission" date="2023-03" db="EMBL/GenBank/DDBJ databases">
        <title>Halomonas sp. nov., isolated from Korean tranditional fermented seafood 'Jeotgal'.</title>
        <authorList>
            <person name="Kim B."/>
            <person name="Shin N.-R."/>
        </authorList>
    </citation>
    <scope>NUCLEOTIDE SEQUENCE [LARGE SCALE GENOMIC DNA]</scope>
    <source>
        <strain evidence="2 3">SG2L-4</strain>
    </source>
</reference>
<gene>
    <name evidence="2" type="ORF">P1P91_12025</name>
</gene>
<dbReference type="EMBL" id="CP119391">
    <property type="protein sequence ID" value="WNK19564.1"/>
    <property type="molecule type" value="Genomic_DNA"/>
</dbReference>
<keyword evidence="1" id="KW-0732">Signal</keyword>
<dbReference type="RefSeq" id="WP_311882911.1">
    <property type="nucleotide sequence ID" value="NZ_CP119391.1"/>
</dbReference>
<organism evidence="2 3">
    <name type="scientific">Halomonas piscis</name>
    <dbReference type="NCBI Taxonomy" id="3031727"/>
    <lineage>
        <taxon>Bacteria</taxon>
        <taxon>Pseudomonadati</taxon>
        <taxon>Pseudomonadota</taxon>
        <taxon>Gammaproteobacteria</taxon>
        <taxon>Oceanospirillales</taxon>
        <taxon>Halomonadaceae</taxon>
        <taxon>Halomonas</taxon>
    </lineage>
</organism>
<feature type="chain" id="PRO_5045387850" evidence="1">
    <location>
        <begin position="21"/>
        <end position="124"/>
    </location>
</feature>
<dbReference type="Pfam" id="PF20531">
    <property type="entry name" value="DUF6746"/>
    <property type="match status" value="1"/>
</dbReference>
<feature type="signal peptide" evidence="1">
    <location>
        <begin position="1"/>
        <end position="20"/>
    </location>
</feature>
<accession>A0ABY9YZT0</accession>
<keyword evidence="3" id="KW-1185">Reference proteome</keyword>